<dbReference type="Gene3D" id="3.40.710.10">
    <property type="entry name" value="DD-peptidase/beta-lactamase superfamily"/>
    <property type="match status" value="1"/>
</dbReference>
<dbReference type="RefSeq" id="WP_282838677.1">
    <property type="nucleotide sequence ID" value="NZ_JASCXW010000003.1"/>
</dbReference>
<evidence type="ECO:0000259" key="1">
    <source>
        <dbReference type="Pfam" id="PF00144"/>
    </source>
</evidence>
<sequence length="373" mass="43153">MKNKIFIEFLESELNKLSRKKDINHTLMLVKSTDNSFCWKNTYGESLSTDTPFWIASITKMFISSIVLLLMEEGKLTLNDQIIRYLPEKLIKDVHVINGIDYFDQLTIHHLLKHASGIPDYLEIKQNKKSIIDEVIEKDDMAWGINEILKIVKNSGKPHFEPQDISKPKYRIRYSDTNYQLLIAIIESITDLSIEDAYEKYIINPLGMKNTFLPHGKNHKEKQITFPWIGQVEFSNKPKALKSFNDLYSTLDDLVIFMESIIDDKVFKDKNAKNMMMSSWQTFDFGVSLLAPGWPIQYGSGMMKVEIPRLFTWFKKTPSFIGHTGATGSWLFYCKKLKLILCGTVDQVTKAPVPFNIVPKILRKYNKMISSLN</sequence>
<keyword evidence="2" id="KW-0378">Hydrolase</keyword>
<dbReference type="EC" id="3.1.1.103" evidence="2"/>
<reference evidence="2" key="1">
    <citation type="submission" date="2023-05" db="EMBL/GenBank/DDBJ databases">
        <title>Mariniplasma microaerophilum sp. nov., a novel anaerobic mollicute isolated from terrestrial mud volcano, Taman Peninsula, Russia.</title>
        <authorList>
            <person name="Khomyakova M.A."/>
            <person name="Merkel A.Y."/>
            <person name="Slobodkin A.I."/>
        </authorList>
    </citation>
    <scope>NUCLEOTIDE SEQUENCE</scope>
    <source>
        <strain evidence="2">M4Ah</strain>
    </source>
</reference>
<dbReference type="InterPro" id="IPR050789">
    <property type="entry name" value="Diverse_Enzym_Activities"/>
</dbReference>
<feature type="domain" description="Beta-lactamase-related" evidence="1">
    <location>
        <begin position="44"/>
        <end position="341"/>
    </location>
</feature>
<organism evidence="2 3">
    <name type="scientific">Peloplasma aerotolerans</name>
    <dbReference type="NCBI Taxonomy" id="3044389"/>
    <lineage>
        <taxon>Bacteria</taxon>
        <taxon>Bacillati</taxon>
        <taxon>Mycoplasmatota</taxon>
        <taxon>Mollicutes</taxon>
        <taxon>Acholeplasmatales</taxon>
        <taxon>Acholeplasmataceae</taxon>
        <taxon>Peloplasma</taxon>
    </lineage>
</organism>
<dbReference type="Proteomes" id="UP001431532">
    <property type="component" value="Unassembled WGS sequence"/>
</dbReference>
<keyword evidence="3" id="KW-1185">Reference proteome</keyword>
<dbReference type="InterPro" id="IPR012338">
    <property type="entry name" value="Beta-lactam/transpept-like"/>
</dbReference>
<dbReference type="PANTHER" id="PTHR43283:SF18">
    <property type="match status" value="1"/>
</dbReference>
<gene>
    <name evidence="2" type="ORF">QJ521_01690</name>
</gene>
<dbReference type="GO" id="GO:0016787">
    <property type="term" value="F:hydrolase activity"/>
    <property type="evidence" value="ECO:0007669"/>
    <property type="project" value="UniProtKB-KW"/>
</dbReference>
<name>A0AAW6U6W9_9MOLU</name>
<accession>A0AAW6U6W9</accession>
<dbReference type="AlphaFoldDB" id="A0AAW6U6W9"/>
<evidence type="ECO:0000313" key="2">
    <source>
        <dbReference type="EMBL" id="MDI6452262.1"/>
    </source>
</evidence>
<proteinExistence type="predicted"/>
<dbReference type="PANTHER" id="PTHR43283">
    <property type="entry name" value="BETA-LACTAMASE-RELATED"/>
    <property type="match status" value="1"/>
</dbReference>
<dbReference type="SUPFAM" id="SSF56601">
    <property type="entry name" value="beta-lactamase/transpeptidase-like"/>
    <property type="match status" value="1"/>
</dbReference>
<evidence type="ECO:0000313" key="3">
    <source>
        <dbReference type="Proteomes" id="UP001431532"/>
    </source>
</evidence>
<comment type="caution">
    <text evidence="2">The sequence shown here is derived from an EMBL/GenBank/DDBJ whole genome shotgun (WGS) entry which is preliminary data.</text>
</comment>
<dbReference type="Pfam" id="PF00144">
    <property type="entry name" value="Beta-lactamase"/>
    <property type="match status" value="1"/>
</dbReference>
<dbReference type="InterPro" id="IPR001466">
    <property type="entry name" value="Beta-lactam-related"/>
</dbReference>
<protein>
    <submittedName>
        <fullName evidence="2">Serine hydrolase domain-containing protein</fullName>
        <ecNumber evidence="2">3.1.1.103</ecNumber>
    </submittedName>
</protein>
<dbReference type="EMBL" id="JASCXW010000003">
    <property type="protein sequence ID" value="MDI6452262.1"/>
    <property type="molecule type" value="Genomic_DNA"/>
</dbReference>